<accession>A0A5M8FAV3</accession>
<dbReference type="Gene3D" id="1.25.40.10">
    <property type="entry name" value="Tetratricopeptide repeat domain"/>
    <property type="match status" value="1"/>
</dbReference>
<comment type="caution">
    <text evidence="1">The sequence shown here is derived from an EMBL/GenBank/DDBJ whole genome shotgun (WGS) entry which is preliminary data.</text>
</comment>
<dbReference type="AlphaFoldDB" id="A0A5M8FAV3"/>
<keyword evidence="2" id="KW-1185">Reference proteome</keyword>
<dbReference type="RefSeq" id="WP_150094922.1">
    <property type="nucleotide sequence ID" value="NZ_JBFUOH010000071.1"/>
</dbReference>
<dbReference type="OrthoDB" id="6194880at2"/>
<sequence>MSRATSSPWQRKLAAAVLLGAALVLAWLAARMLLAALFSLQAETFLEDWRAQRRQPEPQAWNIARTAAQRAIDLYPVAHGEYWQRLGRVYQWRDADLPIGDPDAASSRRQAVGFHEAATRARPLRPYDWARLADAERRLGERDAALSHALRQAQALGPWRPGINRQVAITGLSAWHRLDPPAREATLQATQRAILRGDAAQIRQAMASQGLRLFVCTRLPATLPQRHLVCD</sequence>
<dbReference type="InterPro" id="IPR011990">
    <property type="entry name" value="TPR-like_helical_dom_sf"/>
</dbReference>
<evidence type="ECO:0000313" key="1">
    <source>
        <dbReference type="EMBL" id="KAA6181857.1"/>
    </source>
</evidence>
<name>A0A5M8FAV3_9GAMM</name>
<proteinExistence type="predicted"/>
<dbReference type="Proteomes" id="UP000322981">
    <property type="component" value="Unassembled WGS sequence"/>
</dbReference>
<organism evidence="1 2">
    <name type="scientific">Thiohalocapsa marina</name>
    <dbReference type="NCBI Taxonomy" id="424902"/>
    <lineage>
        <taxon>Bacteria</taxon>
        <taxon>Pseudomonadati</taxon>
        <taxon>Pseudomonadota</taxon>
        <taxon>Gammaproteobacteria</taxon>
        <taxon>Chromatiales</taxon>
        <taxon>Chromatiaceae</taxon>
        <taxon>Thiohalocapsa</taxon>
    </lineage>
</organism>
<reference evidence="1 2" key="1">
    <citation type="submission" date="2019-09" db="EMBL/GenBank/DDBJ databases">
        <title>Whole-genome sequence of the purple sulfur bacterium Thiohalocapsa marina DSM 19078.</title>
        <authorList>
            <person name="Kyndt J.A."/>
            <person name="Meyer T.E."/>
        </authorList>
    </citation>
    <scope>NUCLEOTIDE SEQUENCE [LARGE SCALE GENOMIC DNA]</scope>
    <source>
        <strain evidence="1 2">DSM 19078</strain>
    </source>
</reference>
<evidence type="ECO:0000313" key="2">
    <source>
        <dbReference type="Proteomes" id="UP000322981"/>
    </source>
</evidence>
<protein>
    <submittedName>
        <fullName evidence="1">Uncharacterized protein</fullName>
    </submittedName>
</protein>
<gene>
    <name evidence="1" type="ORF">F2Q65_18745</name>
</gene>
<dbReference type="EMBL" id="VWXX01000059">
    <property type="protein sequence ID" value="KAA6181857.1"/>
    <property type="molecule type" value="Genomic_DNA"/>
</dbReference>